<keyword evidence="2 4" id="KW-0863">Zinc-finger</keyword>
<dbReference type="Pfam" id="PF25543">
    <property type="entry name" value="zf-CCCH_tandem"/>
    <property type="match status" value="1"/>
</dbReference>
<dbReference type="PANTHER" id="PTHR37543:SF1">
    <property type="entry name" value="CCCH ZINC FINGER DNA BINDING PROTEIN (AFU_ORTHOLOGUE AFUA_5G12760)"/>
    <property type="match status" value="1"/>
</dbReference>
<feature type="domain" description="C3H1-type" evidence="7">
    <location>
        <begin position="285"/>
        <end position="312"/>
    </location>
</feature>
<dbReference type="InterPro" id="IPR036855">
    <property type="entry name" value="Znf_CCCH_sf"/>
</dbReference>
<dbReference type="SUPFAM" id="SSF90229">
    <property type="entry name" value="CCCH zinc finger"/>
    <property type="match status" value="1"/>
</dbReference>
<evidence type="ECO:0000259" key="7">
    <source>
        <dbReference type="PROSITE" id="PS50103"/>
    </source>
</evidence>
<evidence type="ECO:0000256" key="5">
    <source>
        <dbReference type="SAM" id="Coils"/>
    </source>
</evidence>
<dbReference type="EMBL" id="QWIR01000208">
    <property type="protein sequence ID" value="RMY82606.1"/>
    <property type="molecule type" value="Genomic_DNA"/>
</dbReference>
<feature type="zinc finger region" description="C3H1-type" evidence="4">
    <location>
        <begin position="285"/>
        <end position="312"/>
    </location>
</feature>
<dbReference type="InterPro" id="IPR057654">
    <property type="entry name" value="Znf-CCCH_tandem"/>
</dbReference>
<feature type="domain" description="C3H1-type" evidence="7">
    <location>
        <begin position="433"/>
        <end position="461"/>
    </location>
</feature>
<sequence>MFSEQQLQRSADHLADFRHTNSRHQESLTALLENYAVLIDQYDRLRSDYEEERDARERYKQMARGQERDPFVLVLVDGDGYVFNDDFISRGAEGGQKAAQLLKDNINRSLRWKGLEGCQIVVRVYANLVGLSKSLAKAGLAGKEKRSLATFAASFTRSNDLFDYVDAGESEDSASFKIRAMFRQSVNNSQCKHIFFAGCHDTGYISELAPYSSERERITLVGSGTFHHEFVKIGPRIENFPMLFRPTSLKGDSVPQKNTTEEVAPLPTKSASTAQPAKKANNGEGETSKVCGFFKKGRCKNGKNCRFLHTQDSSNESTENINGRPNDSKVGREEPSRERSSAPFHLSTLNQTDNDFMNGHASSPAHQNGTPIPQTAQTKSQDPLQNLFDFATGLPQASSVPTGKIPVNKAGERLDTYIDPPSPYDLDQFKDRAKKQKLCNDHHLTGACPRGATCPFDHAPISDGVCNALKQVAYGVPCPRKSRCRRPVCQKGHCCQRTDCKYRGEKVACKIPRGLHSVDMNLAGFVDAEGSAPEAPAAAAGMGGQQASVEVGGNAGGGVRVDGVNAETSSFEAGTSTPSLRPDFDRSIDAAASSHPTMTNGTSHARFEPAYDSWDPAPPAAHAENSASGWDDPRPVPTAQPATEGWDSVRPTMAVDYGWDAPRPVASGSEW</sequence>
<dbReference type="Pfam" id="PF25540">
    <property type="entry name" value="DUF7923"/>
    <property type="match status" value="1"/>
</dbReference>
<dbReference type="GO" id="GO:0008270">
    <property type="term" value="F:zinc ion binding"/>
    <property type="evidence" value="ECO:0007669"/>
    <property type="project" value="UniProtKB-KW"/>
</dbReference>
<keyword evidence="5" id="KW-0175">Coiled coil</keyword>
<dbReference type="AlphaFoldDB" id="A0A3M7F223"/>
<accession>A0A3M7F223</accession>
<gene>
    <name evidence="8" type="ORF">D0861_07819</name>
</gene>
<feature type="compositionally biased region" description="Polar residues" evidence="6">
    <location>
        <begin position="594"/>
        <end position="603"/>
    </location>
</feature>
<evidence type="ECO:0000256" key="3">
    <source>
        <dbReference type="ARBA" id="ARBA00022833"/>
    </source>
</evidence>
<dbReference type="Pfam" id="PF25542">
    <property type="entry name" value="zf-CCCH_12"/>
    <property type="match status" value="1"/>
</dbReference>
<evidence type="ECO:0000313" key="8">
    <source>
        <dbReference type="EMBL" id="RMY82606.1"/>
    </source>
</evidence>
<feature type="region of interest" description="Disordered" evidence="6">
    <location>
        <begin position="309"/>
        <end position="378"/>
    </location>
</feature>
<dbReference type="PROSITE" id="PS50103">
    <property type="entry name" value="ZF_C3H1"/>
    <property type="match status" value="2"/>
</dbReference>
<evidence type="ECO:0000256" key="1">
    <source>
        <dbReference type="ARBA" id="ARBA00022723"/>
    </source>
</evidence>
<dbReference type="SMART" id="SM00356">
    <property type="entry name" value="ZnF_C3H1"/>
    <property type="match status" value="2"/>
</dbReference>
<keyword evidence="3 4" id="KW-0862">Zinc</keyword>
<evidence type="ECO:0000256" key="2">
    <source>
        <dbReference type="ARBA" id="ARBA00022771"/>
    </source>
</evidence>
<dbReference type="Gene3D" id="4.10.1000.10">
    <property type="entry name" value="Zinc finger, CCCH-type"/>
    <property type="match status" value="1"/>
</dbReference>
<dbReference type="VEuPathDB" id="FungiDB:BTJ68_09624"/>
<organism evidence="8 9">
    <name type="scientific">Hortaea werneckii</name>
    <name type="common">Black yeast</name>
    <name type="synonym">Cladosporium werneckii</name>
    <dbReference type="NCBI Taxonomy" id="91943"/>
    <lineage>
        <taxon>Eukaryota</taxon>
        <taxon>Fungi</taxon>
        <taxon>Dikarya</taxon>
        <taxon>Ascomycota</taxon>
        <taxon>Pezizomycotina</taxon>
        <taxon>Dothideomycetes</taxon>
        <taxon>Dothideomycetidae</taxon>
        <taxon>Mycosphaerellales</taxon>
        <taxon>Teratosphaeriaceae</taxon>
        <taxon>Hortaea</taxon>
    </lineage>
</organism>
<feature type="compositionally biased region" description="Polar residues" evidence="6">
    <location>
        <begin position="310"/>
        <end position="325"/>
    </location>
</feature>
<dbReference type="Pfam" id="PF00642">
    <property type="entry name" value="zf-CCCH"/>
    <property type="match status" value="1"/>
</dbReference>
<dbReference type="InterPro" id="IPR057683">
    <property type="entry name" value="DUF7923"/>
</dbReference>
<evidence type="ECO:0000313" key="9">
    <source>
        <dbReference type="Proteomes" id="UP000268823"/>
    </source>
</evidence>
<reference evidence="8 9" key="1">
    <citation type="journal article" date="2018" name="BMC Genomics">
        <title>Genomic evidence for intraspecific hybridization in a clonal and extremely halotolerant yeast.</title>
        <authorList>
            <person name="Gostincar C."/>
            <person name="Stajich J.E."/>
            <person name="Zupancic J."/>
            <person name="Zalar P."/>
            <person name="Gunde-Cimerman N."/>
        </authorList>
    </citation>
    <scope>NUCLEOTIDE SEQUENCE [LARGE SCALE GENOMIC DNA]</scope>
    <source>
        <strain evidence="8 9">EXF-2788</strain>
    </source>
</reference>
<dbReference type="Proteomes" id="UP000268823">
    <property type="component" value="Unassembled WGS sequence"/>
</dbReference>
<dbReference type="OrthoDB" id="2270193at2759"/>
<dbReference type="PANTHER" id="PTHR37543">
    <property type="entry name" value="CCCH ZINC FINGER DNA BINDING PROTEIN (AFU_ORTHOLOGUE AFUA_5G12760)"/>
    <property type="match status" value="1"/>
</dbReference>
<evidence type="ECO:0000256" key="6">
    <source>
        <dbReference type="SAM" id="MobiDB-lite"/>
    </source>
</evidence>
<feature type="compositionally biased region" description="Basic and acidic residues" evidence="6">
    <location>
        <begin position="326"/>
        <end position="340"/>
    </location>
</feature>
<proteinExistence type="predicted"/>
<name>A0A3M7F223_HORWE</name>
<evidence type="ECO:0000256" key="4">
    <source>
        <dbReference type="PROSITE-ProRule" id="PRU00723"/>
    </source>
</evidence>
<keyword evidence="1 4" id="KW-0479">Metal-binding</keyword>
<dbReference type="InterPro" id="IPR000571">
    <property type="entry name" value="Znf_CCCH"/>
</dbReference>
<feature type="region of interest" description="Disordered" evidence="6">
    <location>
        <begin position="248"/>
        <end position="287"/>
    </location>
</feature>
<feature type="region of interest" description="Disordered" evidence="6">
    <location>
        <begin position="591"/>
        <end position="649"/>
    </location>
</feature>
<feature type="compositionally biased region" description="Polar residues" evidence="6">
    <location>
        <begin position="347"/>
        <end position="378"/>
    </location>
</feature>
<feature type="zinc finger region" description="C3H1-type" evidence="4">
    <location>
        <begin position="433"/>
        <end position="461"/>
    </location>
</feature>
<feature type="coiled-coil region" evidence="5">
    <location>
        <begin position="32"/>
        <end position="69"/>
    </location>
</feature>
<protein>
    <recommendedName>
        <fullName evidence="7">C3H1-type domain-containing protein</fullName>
    </recommendedName>
</protein>
<comment type="caution">
    <text evidence="8">The sequence shown here is derived from an EMBL/GenBank/DDBJ whole genome shotgun (WGS) entry which is preliminary data.</text>
</comment>